<evidence type="ECO:0008006" key="3">
    <source>
        <dbReference type="Google" id="ProtNLM"/>
    </source>
</evidence>
<dbReference type="EMBL" id="QPJO01000005">
    <property type="protein sequence ID" value="RCW90177.1"/>
    <property type="molecule type" value="Genomic_DNA"/>
</dbReference>
<name>A0A368ZCF8_9FLAO</name>
<organism evidence="1 2">
    <name type="scientific">Winogradskyella arenosi</name>
    <dbReference type="NCBI Taxonomy" id="533325"/>
    <lineage>
        <taxon>Bacteria</taxon>
        <taxon>Pseudomonadati</taxon>
        <taxon>Bacteroidota</taxon>
        <taxon>Flavobacteriia</taxon>
        <taxon>Flavobacteriales</taxon>
        <taxon>Flavobacteriaceae</taxon>
        <taxon>Winogradskyella</taxon>
    </lineage>
</organism>
<keyword evidence="2" id="KW-1185">Reference proteome</keyword>
<protein>
    <recommendedName>
        <fullName evidence="3">PH (Pleckstrin Homology) domain-containing protein</fullName>
    </recommendedName>
</protein>
<dbReference type="AlphaFoldDB" id="A0A368ZCF8"/>
<sequence>MKTVWSIIKNENRLLSLKKKSEISFFEYHILGLLSFFTSKGHDYFIITDRRIVYLIKDKLIKHGEYQSFESIQFNSNNNNLSFKNLKGQTEIINLNKFRPSYEEIQIIKQKLHPSTTASKTLKS</sequence>
<dbReference type="Proteomes" id="UP000253436">
    <property type="component" value="Unassembled WGS sequence"/>
</dbReference>
<evidence type="ECO:0000313" key="2">
    <source>
        <dbReference type="Proteomes" id="UP000253436"/>
    </source>
</evidence>
<dbReference type="OrthoDB" id="1453304at2"/>
<proteinExistence type="predicted"/>
<accession>A0A368ZCF8</accession>
<dbReference type="RefSeq" id="WP_114310580.1">
    <property type="nucleotide sequence ID" value="NZ_QPJO01000005.1"/>
</dbReference>
<comment type="caution">
    <text evidence="1">The sequence shown here is derived from an EMBL/GenBank/DDBJ whole genome shotgun (WGS) entry which is preliminary data.</text>
</comment>
<gene>
    <name evidence="1" type="ORF">DFQ08_10566</name>
</gene>
<evidence type="ECO:0000313" key="1">
    <source>
        <dbReference type="EMBL" id="RCW90177.1"/>
    </source>
</evidence>
<reference evidence="1 2" key="1">
    <citation type="submission" date="2018-07" db="EMBL/GenBank/DDBJ databases">
        <title>Genomic Encyclopedia of Type Strains, Phase III (KMG-III): the genomes of soil and plant-associated and newly described type strains.</title>
        <authorList>
            <person name="Whitman W."/>
        </authorList>
    </citation>
    <scope>NUCLEOTIDE SEQUENCE [LARGE SCALE GENOMIC DNA]</scope>
    <source>
        <strain evidence="1 2">CECT 7958</strain>
    </source>
</reference>